<evidence type="ECO:0000313" key="1">
    <source>
        <dbReference type="EMBL" id="GGM66362.1"/>
    </source>
</evidence>
<dbReference type="EMBL" id="BMOO01000003">
    <property type="protein sequence ID" value="GGM66362.1"/>
    <property type="molecule type" value="Genomic_DNA"/>
</dbReference>
<protein>
    <submittedName>
        <fullName evidence="1">Uncharacterized protein</fullName>
    </submittedName>
</protein>
<keyword evidence="2" id="KW-1185">Reference proteome</keyword>
<gene>
    <name evidence="1" type="ORF">GCM10009017_15570</name>
</gene>
<reference evidence="1" key="1">
    <citation type="journal article" date="2014" name="Int. J. Syst. Evol. Microbiol.">
        <title>Complete genome sequence of Corynebacterium casei LMG S-19264T (=DSM 44701T), isolated from a smear-ripened cheese.</title>
        <authorList>
            <consortium name="US DOE Joint Genome Institute (JGI-PGF)"/>
            <person name="Walter F."/>
            <person name="Albersmeier A."/>
            <person name="Kalinowski J."/>
            <person name="Ruckert C."/>
        </authorList>
    </citation>
    <scope>NUCLEOTIDE SEQUENCE</scope>
    <source>
        <strain evidence="1">JCM 16108</strain>
    </source>
</reference>
<reference evidence="1" key="2">
    <citation type="submission" date="2020-09" db="EMBL/GenBank/DDBJ databases">
        <authorList>
            <person name="Sun Q."/>
            <person name="Ohkuma M."/>
        </authorList>
    </citation>
    <scope>NUCLEOTIDE SEQUENCE</scope>
    <source>
        <strain evidence="1">JCM 16108</strain>
    </source>
</reference>
<organism evidence="1 2">
    <name type="scientific">Halarchaeum rubridurum</name>
    <dbReference type="NCBI Taxonomy" id="489911"/>
    <lineage>
        <taxon>Archaea</taxon>
        <taxon>Methanobacteriati</taxon>
        <taxon>Methanobacteriota</taxon>
        <taxon>Stenosarchaea group</taxon>
        <taxon>Halobacteria</taxon>
        <taxon>Halobacteriales</taxon>
        <taxon>Halobacteriaceae</taxon>
    </lineage>
</organism>
<name>A0A830FZ35_9EURY</name>
<comment type="caution">
    <text evidence="1">The sequence shown here is derived from an EMBL/GenBank/DDBJ whole genome shotgun (WGS) entry which is preliminary data.</text>
</comment>
<evidence type="ECO:0000313" key="2">
    <source>
        <dbReference type="Proteomes" id="UP000614609"/>
    </source>
</evidence>
<sequence length="45" mass="4927">MLAWTHDCESVSAGTNEGRLVRRSVDGAWTDARRAPDGIRALESL</sequence>
<dbReference type="Proteomes" id="UP000614609">
    <property type="component" value="Unassembled WGS sequence"/>
</dbReference>
<proteinExistence type="predicted"/>
<dbReference type="AlphaFoldDB" id="A0A830FZ35"/>
<accession>A0A830FZ35</accession>